<dbReference type="PANTHER" id="PTHR42734:SF5">
    <property type="entry name" value="IRON TRANSPORT SYSTEM ATP-BINDING PROTEIN HI_0361-RELATED"/>
    <property type="match status" value="1"/>
</dbReference>
<evidence type="ECO:0000256" key="4">
    <source>
        <dbReference type="ARBA" id="ARBA00022840"/>
    </source>
</evidence>
<comment type="similarity">
    <text evidence="1">Belongs to the ABC transporter superfamily.</text>
</comment>
<evidence type="ECO:0000256" key="1">
    <source>
        <dbReference type="ARBA" id="ARBA00005417"/>
    </source>
</evidence>
<dbReference type="SMART" id="SM00382">
    <property type="entry name" value="AAA"/>
    <property type="match status" value="1"/>
</dbReference>
<feature type="domain" description="ABC transporter" evidence="5">
    <location>
        <begin position="2"/>
        <end position="233"/>
    </location>
</feature>
<dbReference type="PROSITE" id="PS50893">
    <property type="entry name" value="ABC_TRANSPORTER_2"/>
    <property type="match status" value="1"/>
</dbReference>
<sequence>MIEIKNLHFALNGRTILQHINYTQQLTGKLIGVLGPNGAGKSTLFKSILGFIHSNGTVHLDNHLLKHQLTRCAYIPQKSALDIDFPITVIDVIRSGAYTKGHLTDSQSSARNNLKRLMTLMELQSIKHKLISELSGGQLQRVLIARSLMQEKDIYFLDEPFVGIDFNSYEIIKNRLFDLRKNNKLIFIIHHDLNTAANLFDECILLNKEIIASGFTSEVLTDDNIRKTFLVQGGENDAFCQ</sequence>
<dbReference type="InterPro" id="IPR003439">
    <property type="entry name" value="ABC_transporter-like_ATP-bd"/>
</dbReference>
<dbReference type="PROSITE" id="PS00211">
    <property type="entry name" value="ABC_TRANSPORTER_1"/>
    <property type="match status" value="1"/>
</dbReference>
<comment type="caution">
    <text evidence="6">The sequence shown here is derived from an EMBL/GenBank/DDBJ whole genome shotgun (WGS) entry which is preliminary data.</text>
</comment>
<evidence type="ECO:0000256" key="3">
    <source>
        <dbReference type="ARBA" id="ARBA00022741"/>
    </source>
</evidence>
<name>A0A327ZT76_9STAP</name>
<dbReference type="EMBL" id="PZJH01000003">
    <property type="protein sequence ID" value="RAK44704.1"/>
    <property type="molecule type" value="Genomic_DNA"/>
</dbReference>
<keyword evidence="4 6" id="KW-0067">ATP-binding</keyword>
<evidence type="ECO:0000256" key="2">
    <source>
        <dbReference type="ARBA" id="ARBA00022448"/>
    </source>
</evidence>
<evidence type="ECO:0000259" key="5">
    <source>
        <dbReference type="PROSITE" id="PS50893"/>
    </source>
</evidence>
<dbReference type="RefSeq" id="WP_111716098.1">
    <property type="nucleotide sequence ID" value="NZ_JBHSSR010000013.1"/>
</dbReference>
<dbReference type="InterPro" id="IPR003593">
    <property type="entry name" value="AAA+_ATPase"/>
</dbReference>
<reference evidence="6 7" key="1">
    <citation type="journal article" date="2018" name="Front. Microbiol.">
        <title>Description and Comparative Genomics of Macrococcus caseolyticus subsp. hominis subsp. nov., Macrococcus goetzii sp. nov., Macrococcus epidermidis sp. nov., and Macrococcus bohemicus sp. nov., Novel Macrococci From Human Clinical Material With Virulence Potential and Suspected Uptake of Foreign DNA by Natural Transformation.</title>
        <authorList>
            <person name="Maslanova I."/>
            <person name="Wertheimer Z."/>
            <person name="Sedlacek I."/>
            <person name="Svec P."/>
            <person name="Indrakova A."/>
            <person name="Kovarovic V."/>
            <person name="Schumann P."/>
            <person name="Sproer C."/>
            <person name="Kralova S."/>
            <person name="Sedo O."/>
            <person name="Kristofova L."/>
            <person name="Vrbovska V."/>
            <person name="Fuzik T."/>
            <person name="Petras P."/>
            <person name="Zdrahal Z."/>
            <person name="Ruzickova V."/>
            <person name="Doskar J."/>
            <person name="Pantucek R."/>
        </authorList>
    </citation>
    <scope>NUCLEOTIDE SEQUENCE [LARGE SCALE GENOMIC DNA]</scope>
    <source>
        <strain evidence="6 7">01/688</strain>
    </source>
</reference>
<keyword evidence="2" id="KW-0813">Transport</keyword>
<organism evidence="6 7">
    <name type="scientific">Macrococcus epidermidis</name>
    <dbReference type="NCBI Taxonomy" id="1902580"/>
    <lineage>
        <taxon>Bacteria</taxon>
        <taxon>Bacillati</taxon>
        <taxon>Bacillota</taxon>
        <taxon>Bacilli</taxon>
        <taxon>Bacillales</taxon>
        <taxon>Staphylococcaceae</taxon>
        <taxon>Macrococcus</taxon>
    </lineage>
</organism>
<proteinExistence type="inferred from homology"/>
<dbReference type="Proteomes" id="UP000249808">
    <property type="component" value="Unassembled WGS sequence"/>
</dbReference>
<dbReference type="InterPro" id="IPR050153">
    <property type="entry name" value="Metal_Ion_Import_ABC"/>
</dbReference>
<protein>
    <submittedName>
        <fullName evidence="6">Metal ABC transporter ATP-binding protein</fullName>
    </submittedName>
</protein>
<evidence type="ECO:0000313" key="7">
    <source>
        <dbReference type="Proteomes" id="UP000249808"/>
    </source>
</evidence>
<gene>
    <name evidence="6" type="ORF">BHU61_08300</name>
</gene>
<dbReference type="SUPFAM" id="SSF52540">
    <property type="entry name" value="P-loop containing nucleoside triphosphate hydrolases"/>
    <property type="match status" value="1"/>
</dbReference>
<dbReference type="AlphaFoldDB" id="A0A327ZT76"/>
<evidence type="ECO:0000313" key="6">
    <source>
        <dbReference type="EMBL" id="RAK44704.1"/>
    </source>
</evidence>
<dbReference type="PANTHER" id="PTHR42734">
    <property type="entry name" value="METAL TRANSPORT SYSTEM ATP-BINDING PROTEIN TM_0124-RELATED"/>
    <property type="match status" value="1"/>
</dbReference>
<dbReference type="Gene3D" id="3.40.50.300">
    <property type="entry name" value="P-loop containing nucleotide triphosphate hydrolases"/>
    <property type="match status" value="1"/>
</dbReference>
<dbReference type="GO" id="GO:0016887">
    <property type="term" value="F:ATP hydrolysis activity"/>
    <property type="evidence" value="ECO:0007669"/>
    <property type="project" value="InterPro"/>
</dbReference>
<dbReference type="InterPro" id="IPR017871">
    <property type="entry name" value="ABC_transporter-like_CS"/>
</dbReference>
<dbReference type="GO" id="GO:0005524">
    <property type="term" value="F:ATP binding"/>
    <property type="evidence" value="ECO:0007669"/>
    <property type="project" value="UniProtKB-KW"/>
</dbReference>
<keyword evidence="3" id="KW-0547">Nucleotide-binding</keyword>
<keyword evidence="7" id="KW-1185">Reference proteome</keyword>
<accession>A0A327ZT76</accession>
<dbReference type="Pfam" id="PF00005">
    <property type="entry name" value="ABC_tran"/>
    <property type="match status" value="1"/>
</dbReference>
<dbReference type="InterPro" id="IPR027417">
    <property type="entry name" value="P-loop_NTPase"/>
</dbReference>